<dbReference type="AlphaFoldDB" id="E3BKL2"/>
<name>E3BKL2_9VIBR</name>
<sequence length="189" mass="22169">MLTGFKVVDLDHQQIFDIYKEHKVVYDRHEQMHEAYDGMVTANYMTVIKLRARLDILRSDINHKYRKSGLYEQSSRYSLIEFIDVLQRITDKLTKLQTRITKKPNLLDENFATSVNTAVSTDRVKRKTLDMTGTQNIQSGYAKELNLIAGILNEICNGYKERLLLNIIERGYEPSQDSRPYTDQLHFEF</sequence>
<comment type="caution">
    <text evidence="1">The sequence shown here is derived from an EMBL/GenBank/DDBJ whole genome shotgun (WGS) entry which is preliminary data.</text>
</comment>
<dbReference type="Proteomes" id="UP000002943">
    <property type="component" value="Unassembled WGS sequence"/>
</dbReference>
<gene>
    <name evidence="1" type="ORF">VIBC2010_11594</name>
</gene>
<accession>E3BKL2</accession>
<proteinExistence type="predicted"/>
<protein>
    <submittedName>
        <fullName evidence="1">Uncharacterized protein</fullName>
    </submittedName>
</protein>
<evidence type="ECO:0000313" key="1">
    <source>
        <dbReference type="EMBL" id="EFP96206.1"/>
    </source>
</evidence>
<organism evidence="1 2">
    <name type="scientific">Vibrio caribbeanicus ATCC BAA-2122</name>
    <dbReference type="NCBI Taxonomy" id="796620"/>
    <lineage>
        <taxon>Bacteria</taxon>
        <taxon>Pseudomonadati</taxon>
        <taxon>Pseudomonadota</taxon>
        <taxon>Gammaproteobacteria</taxon>
        <taxon>Vibrionales</taxon>
        <taxon>Vibrionaceae</taxon>
        <taxon>Vibrio</taxon>
    </lineage>
</organism>
<reference evidence="1 2" key="1">
    <citation type="journal article" date="2012" name="Int. J. Syst. Evol. Microbiol.">
        <title>Vibrio caribbeanicus sp. nov., isolated from the marine sponge Scleritoderma cyanea.</title>
        <authorList>
            <person name="Hoffmann M."/>
            <person name="Monday S.R."/>
            <person name="Allard M.W."/>
            <person name="Strain E.A."/>
            <person name="Whittaker P."/>
            <person name="Naum M."/>
            <person name="McCarthy P.J."/>
            <person name="Lopez J.V."/>
            <person name="Fischer M."/>
            <person name="Brown E.W."/>
        </authorList>
    </citation>
    <scope>NUCLEOTIDE SEQUENCE [LARGE SCALE GENOMIC DNA]</scope>
    <source>
        <strain evidence="1 2">ATCC BAA-2122</strain>
    </source>
</reference>
<dbReference type="EMBL" id="AEIU01000075">
    <property type="protein sequence ID" value="EFP96206.1"/>
    <property type="molecule type" value="Genomic_DNA"/>
</dbReference>
<evidence type="ECO:0000313" key="2">
    <source>
        <dbReference type="Proteomes" id="UP000002943"/>
    </source>
</evidence>
<keyword evidence="2" id="KW-1185">Reference proteome</keyword>